<feature type="transmembrane region" description="Helical" evidence="2">
    <location>
        <begin position="49"/>
        <end position="67"/>
    </location>
</feature>
<accession>A0AAJ5ZK01</accession>
<dbReference type="EMBL" id="CP046147">
    <property type="protein sequence ID" value="WFG40141.1"/>
    <property type="molecule type" value="Genomic_DNA"/>
</dbReference>
<name>A0AAJ5ZK01_9CHLR</name>
<keyword evidence="2" id="KW-0472">Membrane</keyword>
<evidence type="ECO:0000256" key="1">
    <source>
        <dbReference type="SAM" id="MobiDB-lite"/>
    </source>
</evidence>
<organism evidence="4 5">
    <name type="scientific">Candidatus Lucifugimonas marina</name>
    <dbReference type="NCBI Taxonomy" id="3038979"/>
    <lineage>
        <taxon>Bacteria</taxon>
        <taxon>Bacillati</taxon>
        <taxon>Chloroflexota</taxon>
        <taxon>Dehalococcoidia</taxon>
        <taxon>SAR202 cluster</taxon>
        <taxon>Candidatus Lucifugimonadales</taxon>
        <taxon>Candidatus Lucifugimonadaceae</taxon>
        <taxon>Candidatus Lucifugimonas</taxon>
    </lineage>
</organism>
<proteinExistence type="predicted"/>
<dbReference type="EMBL" id="WMBE01000003">
    <property type="protein sequence ID" value="MDG0867483.1"/>
    <property type="molecule type" value="Genomic_DNA"/>
</dbReference>
<keyword evidence="2" id="KW-0812">Transmembrane</keyword>
<dbReference type="Proteomes" id="UP001219901">
    <property type="component" value="Chromosome"/>
</dbReference>
<protein>
    <submittedName>
        <fullName evidence="4">Uncharacterized protein</fullName>
    </submittedName>
</protein>
<sequence>MPDTERKSQLPDEPQVSLSQSPDEAPPEHPWAKDTPKPGEEIQLNLKKFAIFLGIILVLATIGGAMAEFGP</sequence>
<dbReference type="Proteomes" id="UP001321249">
    <property type="component" value="Unassembled WGS sequence"/>
</dbReference>
<dbReference type="RefSeq" id="WP_342825891.1">
    <property type="nucleotide sequence ID" value="NZ_CP046147.1"/>
</dbReference>
<evidence type="ECO:0000313" key="4">
    <source>
        <dbReference type="EMBL" id="WFG40141.1"/>
    </source>
</evidence>
<keyword evidence="5" id="KW-1185">Reference proteome</keyword>
<dbReference type="AlphaFoldDB" id="A0AAJ5ZK01"/>
<feature type="compositionally biased region" description="Basic and acidic residues" evidence="1">
    <location>
        <begin position="1"/>
        <end position="10"/>
    </location>
</feature>
<evidence type="ECO:0000256" key="2">
    <source>
        <dbReference type="SAM" id="Phobius"/>
    </source>
</evidence>
<evidence type="ECO:0000313" key="5">
    <source>
        <dbReference type="Proteomes" id="UP001219901"/>
    </source>
</evidence>
<keyword evidence="2" id="KW-1133">Transmembrane helix</keyword>
<feature type="compositionally biased region" description="Basic and acidic residues" evidence="1">
    <location>
        <begin position="26"/>
        <end position="39"/>
    </location>
</feature>
<evidence type="ECO:0000313" key="6">
    <source>
        <dbReference type="Proteomes" id="UP001321249"/>
    </source>
</evidence>
<gene>
    <name evidence="3" type="ORF">GKO46_10450</name>
    <name evidence="4" type="ORF">GKO48_11090</name>
</gene>
<evidence type="ECO:0000313" key="3">
    <source>
        <dbReference type="EMBL" id="MDG0867483.1"/>
    </source>
</evidence>
<feature type="region of interest" description="Disordered" evidence="1">
    <location>
        <begin position="1"/>
        <end position="39"/>
    </location>
</feature>
<reference evidence="5" key="3">
    <citation type="submission" date="2023-06" db="EMBL/GenBank/DDBJ databases">
        <title>Pangenomics reveal diversification of enzyme families and niche specialization in globally abundant SAR202 bacteria.</title>
        <authorList>
            <person name="Saw J.H.W."/>
        </authorList>
    </citation>
    <scope>NUCLEOTIDE SEQUENCE [LARGE SCALE GENOMIC DNA]</scope>
    <source>
        <strain evidence="5">JH1073</strain>
    </source>
</reference>
<reference evidence="5 6" key="1">
    <citation type="submission" date="2019-11" db="EMBL/GenBank/DDBJ databases">
        <authorList>
            <person name="Cho J.-C."/>
        </authorList>
    </citation>
    <scope>NUCLEOTIDE SEQUENCE [LARGE SCALE GENOMIC DNA]</scope>
    <source>
        <strain evidence="4 5">JH1073</strain>
        <strain evidence="3 6">JH702</strain>
    </source>
</reference>
<reference evidence="4" key="2">
    <citation type="journal article" date="2023" name="Nat. Commun.">
        <title>Cultivation of marine bacteria of the SAR202 clade.</title>
        <authorList>
            <person name="Lim Y."/>
            <person name="Seo J.H."/>
            <person name="Giovannoni S.J."/>
            <person name="Kang I."/>
            <person name="Cho J.C."/>
        </authorList>
    </citation>
    <scope>NUCLEOTIDE SEQUENCE</scope>
    <source>
        <strain evidence="4">JH1073</strain>
    </source>
</reference>